<evidence type="ECO:0000256" key="1">
    <source>
        <dbReference type="ARBA" id="ARBA00007913"/>
    </source>
</evidence>
<feature type="domain" description="DNA2/NAM7 helicase-like C-terminal" evidence="7">
    <location>
        <begin position="112"/>
        <end position="291"/>
    </location>
</feature>
<evidence type="ECO:0000256" key="4">
    <source>
        <dbReference type="ARBA" id="ARBA00022806"/>
    </source>
</evidence>
<dbReference type="InterPro" id="IPR027417">
    <property type="entry name" value="P-loop_NTPase"/>
</dbReference>
<dbReference type="InterPro" id="IPR047187">
    <property type="entry name" value="SF1_C_Upf1"/>
</dbReference>
<comment type="caution">
    <text evidence="8">The sequence shown here is derived from an EMBL/GenBank/DDBJ whole genome shotgun (WGS) entry which is preliminary data.</text>
</comment>
<dbReference type="GO" id="GO:0016787">
    <property type="term" value="F:hydrolase activity"/>
    <property type="evidence" value="ECO:0007669"/>
    <property type="project" value="UniProtKB-KW"/>
</dbReference>
<evidence type="ECO:0000256" key="3">
    <source>
        <dbReference type="ARBA" id="ARBA00022801"/>
    </source>
</evidence>
<dbReference type="PANTHER" id="PTHR43788:SF8">
    <property type="entry name" value="DNA-BINDING PROTEIN SMUBP-2"/>
    <property type="match status" value="1"/>
</dbReference>
<dbReference type="EMBL" id="BMAV01011879">
    <property type="protein sequence ID" value="GFY58036.1"/>
    <property type="molecule type" value="Genomic_DNA"/>
</dbReference>
<sequence length="376" mass="42015">MNKTKNTERFLYLQEKHEKISKKLGSVDTRIAADIISDCDIVLCTLTTASSQGPLKYVQNDHFDVCIIDECSQAIEAACWIPLLLVKKCILAGDHFQLPPTILCKQASNAGLKVTLMERLLKLYGDSIKIMLTIQYRMNEVIMKYPSKHLYDNKLEADESVRSWLLKDLQGIMCNATTTTPLLLIDTAGCNMHETQSESNGSKGNEGEADLVYLHVKKLIKSGLNPADIAIITPYKLQVDLIKSRLGTKYPGLEINSVDGFQGREKEAVVLSLVRSNGARNVGFLAEDRRVKDLPGENLASFFDKKTMSGSRVLKSFLKYCVKEGEVRTAFQYQKEMSHDSNMKSNICAEIGSMLRNINILSEEGVQICQGNEYPS</sequence>
<evidence type="ECO:0000259" key="7">
    <source>
        <dbReference type="Pfam" id="PF13087"/>
    </source>
</evidence>
<accession>A0A8X7C5H9</accession>
<dbReference type="Proteomes" id="UP000886998">
    <property type="component" value="Unassembled WGS sequence"/>
</dbReference>
<dbReference type="GO" id="GO:0005634">
    <property type="term" value="C:nucleus"/>
    <property type="evidence" value="ECO:0007669"/>
    <property type="project" value="TreeGrafter"/>
</dbReference>
<name>A0A8X7C5H9_9ARAC</name>
<dbReference type="OrthoDB" id="6513042at2759"/>
<dbReference type="InterPro" id="IPR041679">
    <property type="entry name" value="DNA2/NAM7-like_C"/>
</dbReference>
<keyword evidence="3" id="KW-0378">Hydrolase</keyword>
<dbReference type="GO" id="GO:0005524">
    <property type="term" value="F:ATP binding"/>
    <property type="evidence" value="ECO:0007669"/>
    <property type="project" value="UniProtKB-KW"/>
</dbReference>
<keyword evidence="2" id="KW-0547">Nucleotide-binding</keyword>
<dbReference type="Gene3D" id="3.40.50.300">
    <property type="entry name" value="P-loop containing nucleotide triphosphate hydrolases"/>
    <property type="match status" value="2"/>
</dbReference>
<dbReference type="PANTHER" id="PTHR43788">
    <property type="entry name" value="DNA2/NAM7 HELICASE FAMILY MEMBER"/>
    <property type="match status" value="1"/>
</dbReference>
<dbReference type="GO" id="GO:0005737">
    <property type="term" value="C:cytoplasm"/>
    <property type="evidence" value="ECO:0007669"/>
    <property type="project" value="TreeGrafter"/>
</dbReference>
<dbReference type="SUPFAM" id="SSF52540">
    <property type="entry name" value="P-loop containing nucleoside triphosphate hydrolases"/>
    <property type="match status" value="1"/>
</dbReference>
<dbReference type="Pfam" id="PF13087">
    <property type="entry name" value="AAA_12"/>
    <property type="match status" value="1"/>
</dbReference>
<gene>
    <name evidence="8" type="primary">IGHMBP2</name>
    <name evidence="8" type="ORF">TNIN_283211</name>
</gene>
<dbReference type="GO" id="GO:0003677">
    <property type="term" value="F:DNA binding"/>
    <property type="evidence" value="ECO:0007669"/>
    <property type="project" value="UniProtKB-KW"/>
</dbReference>
<keyword evidence="4" id="KW-0347">Helicase</keyword>
<dbReference type="InterPro" id="IPR041677">
    <property type="entry name" value="DNA2/NAM7_AAA_11"/>
</dbReference>
<organism evidence="8 9">
    <name type="scientific">Trichonephila inaurata madagascariensis</name>
    <dbReference type="NCBI Taxonomy" id="2747483"/>
    <lineage>
        <taxon>Eukaryota</taxon>
        <taxon>Metazoa</taxon>
        <taxon>Ecdysozoa</taxon>
        <taxon>Arthropoda</taxon>
        <taxon>Chelicerata</taxon>
        <taxon>Arachnida</taxon>
        <taxon>Araneae</taxon>
        <taxon>Araneomorphae</taxon>
        <taxon>Entelegynae</taxon>
        <taxon>Araneoidea</taxon>
        <taxon>Nephilidae</taxon>
        <taxon>Trichonephila</taxon>
        <taxon>Trichonephila inaurata</taxon>
    </lineage>
</organism>
<evidence type="ECO:0000256" key="5">
    <source>
        <dbReference type="ARBA" id="ARBA00022840"/>
    </source>
</evidence>
<protein>
    <submittedName>
        <fullName evidence="8">DNA-binding protein SMUBP-2</fullName>
    </submittedName>
</protein>
<comment type="similarity">
    <text evidence="1">Belongs to the DNA2/NAM7 helicase family.</text>
</comment>
<dbReference type="GO" id="GO:0043139">
    <property type="term" value="F:5'-3' DNA helicase activity"/>
    <property type="evidence" value="ECO:0007669"/>
    <property type="project" value="TreeGrafter"/>
</dbReference>
<dbReference type="Pfam" id="PF13086">
    <property type="entry name" value="AAA_11"/>
    <property type="match status" value="1"/>
</dbReference>
<dbReference type="AlphaFoldDB" id="A0A8X7C5H9"/>
<evidence type="ECO:0000256" key="2">
    <source>
        <dbReference type="ARBA" id="ARBA00022741"/>
    </source>
</evidence>
<proteinExistence type="inferred from homology"/>
<reference evidence="8" key="1">
    <citation type="submission" date="2020-08" db="EMBL/GenBank/DDBJ databases">
        <title>Multicomponent nature underlies the extraordinary mechanical properties of spider dragline silk.</title>
        <authorList>
            <person name="Kono N."/>
            <person name="Nakamura H."/>
            <person name="Mori M."/>
            <person name="Yoshida Y."/>
            <person name="Ohtoshi R."/>
            <person name="Malay A.D."/>
            <person name="Moran D.A.P."/>
            <person name="Tomita M."/>
            <person name="Numata K."/>
            <person name="Arakawa K."/>
        </authorList>
    </citation>
    <scope>NUCLEOTIDE SEQUENCE</scope>
</reference>
<evidence type="ECO:0000313" key="9">
    <source>
        <dbReference type="Proteomes" id="UP000886998"/>
    </source>
</evidence>
<keyword evidence="5" id="KW-0067">ATP-binding</keyword>
<dbReference type="CDD" id="cd18808">
    <property type="entry name" value="SF1_C_Upf1"/>
    <property type="match status" value="1"/>
</dbReference>
<keyword evidence="8" id="KW-0238">DNA-binding</keyword>
<evidence type="ECO:0000259" key="6">
    <source>
        <dbReference type="Pfam" id="PF13086"/>
    </source>
</evidence>
<keyword evidence="9" id="KW-1185">Reference proteome</keyword>
<evidence type="ECO:0000313" key="8">
    <source>
        <dbReference type="EMBL" id="GFY58036.1"/>
    </source>
</evidence>
<feature type="domain" description="DNA2/NAM7 helicase helicase" evidence="6">
    <location>
        <begin position="4"/>
        <end position="103"/>
    </location>
</feature>
<dbReference type="InterPro" id="IPR050534">
    <property type="entry name" value="Coronavir_polyprotein_1ab"/>
</dbReference>